<dbReference type="Proteomes" id="UP000094043">
    <property type="component" value="Chromosome 6"/>
</dbReference>
<reference evidence="2" key="2">
    <citation type="journal article" date="2022" name="Elife">
        <title>Obligate sexual reproduction of a homothallic fungus closely related to the Cryptococcus pathogenic species complex.</title>
        <authorList>
            <person name="Passer A.R."/>
            <person name="Clancey S.A."/>
            <person name="Shea T."/>
            <person name="David-Palma M."/>
            <person name="Averette A.F."/>
            <person name="Boekhout T."/>
            <person name="Porcel B.M."/>
            <person name="Nowrousian M."/>
            <person name="Cuomo C.A."/>
            <person name="Sun S."/>
            <person name="Heitman J."/>
            <person name="Coelho M.A."/>
        </authorList>
    </citation>
    <scope>NUCLEOTIDE SEQUENCE</scope>
    <source>
        <strain evidence="2">CBS 7841</strain>
    </source>
</reference>
<evidence type="ECO:0000313" key="2">
    <source>
        <dbReference type="EMBL" id="WVN89982.1"/>
    </source>
</evidence>
<dbReference type="KEGG" id="cdep:91089421"/>
<gene>
    <name evidence="2" type="ORF">L203_105212</name>
</gene>
<dbReference type="RefSeq" id="XP_066070682.1">
    <property type="nucleotide sequence ID" value="XM_066214585.1"/>
</dbReference>
<keyword evidence="3" id="KW-1185">Reference proteome</keyword>
<reference evidence="2" key="3">
    <citation type="submission" date="2024-01" db="EMBL/GenBank/DDBJ databases">
        <authorList>
            <person name="Coelho M.A."/>
            <person name="David-Palma M."/>
            <person name="Shea T."/>
            <person name="Sun S."/>
            <person name="Cuomo C.A."/>
            <person name="Heitman J."/>
        </authorList>
    </citation>
    <scope>NUCLEOTIDE SEQUENCE</scope>
    <source>
        <strain evidence="2">CBS 7841</strain>
    </source>
</reference>
<feature type="region of interest" description="Disordered" evidence="1">
    <location>
        <begin position="29"/>
        <end position="68"/>
    </location>
</feature>
<organism evidence="2 3">
    <name type="scientific">Cryptococcus depauperatus CBS 7841</name>
    <dbReference type="NCBI Taxonomy" id="1295531"/>
    <lineage>
        <taxon>Eukaryota</taxon>
        <taxon>Fungi</taxon>
        <taxon>Dikarya</taxon>
        <taxon>Basidiomycota</taxon>
        <taxon>Agaricomycotina</taxon>
        <taxon>Tremellomycetes</taxon>
        <taxon>Tremellales</taxon>
        <taxon>Cryptococcaceae</taxon>
        <taxon>Cryptococcus</taxon>
    </lineage>
</organism>
<reference evidence="2" key="1">
    <citation type="submission" date="2016-06" db="EMBL/GenBank/DDBJ databases">
        <authorList>
            <person name="Cuomo C."/>
            <person name="Litvintseva A."/>
            <person name="Heitman J."/>
            <person name="Chen Y."/>
            <person name="Sun S."/>
            <person name="Springer D."/>
            <person name="Dromer F."/>
            <person name="Young S."/>
            <person name="Zeng Q."/>
            <person name="Chapman S."/>
            <person name="Gujja S."/>
            <person name="Saif S."/>
            <person name="Birren B."/>
        </authorList>
    </citation>
    <scope>NUCLEOTIDE SEQUENCE</scope>
    <source>
        <strain evidence="2">CBS 7841</strain>
    </source>
</reference>
<protein>
    <submittedName>
        <fullName evidence="2">Uncharacterized protein</fullName>
    </submittedName>
</protein>
<feature type="compositionally biased region" description="Low complexity" evidence="1">
    <location>
        <begin position="49"/>
        <end position="61"/>
    </location>
</feature>
<evidence type="ECO:0000313" key="3">
    <source>
        <dbReference type="Proteomes" id="UP000094043"/>
    </source>
</evidence>
<dbReference type="OrthoDB" id="2564760at2759"/>
<dbReference type="VEuPathDB" id="FungiDB:L203_05576"/>
<sequence length="368" mass="40115">MTSVSHPASKSIPDILLCFDGTFIPSLPPPGQMLGHQDLMGRPKPALRPPVSTSSSQSLPSGPSPIIPPPRMGSWKPGDIMPSMSLDSKTRAAVGHHGRNLSAGNADLLSVPRSSDFRTGSGSGTGVRRIASFEHCKPITSRHGRTASDPTLVEDFRNRAALTEVQRPERSASLIGTTEGLKLGESDDKDVVKILKTLQALTPPERMPHPLPPPPSTGVLAPLSLLTPMAIILEVLVWERELLKGNKPETLLPILRDGTKFYSPRDEDETDLPGEVNWNSTKVYILAFSSLLTNILPHLQSPPKAADKQKVEDLVKTARKYVSKMKKVFGEVAEMYMDKYSFVRGWWDESGMKGAAGEVGKWGDMFDV</sequence>
<proteinExistence type="predicted"/>
<accession>A0A1E3HYB8</accession>
<name>A0A1E3HYB8_9TREE</name>
<dbReference type="EMBL" id="CP143789">
    <property type="protein sequence ID" value="WVN89982.1"/>
    <property type="molecule type" value="Genomic_DNA"/>
</dbReference>
<evidence type="ECO:0000256" key="1">
    <source>
        <dbReference type="SAM" id="MobiDB-lite"/>
    </source>
</evidence>
<dbReference type="AlphaFoldDB" id="A0A1E3HYB8"/>
<dbReference type="GeneID" id="91089421"/>